<evidence type="ECO:0000313" key="2">
    <source>
        <dbReference type="Proteomes" id="UP001148662"/>
    </source>
</evidence>
<proteinExistence type="predicted"/>
<keyword evidence="2" id="KW-1185">Reference proteome</keyword>
<gene>
    <name evidence="1" type="ORF">NM688_g3804</name>
</gene>
<accession>A0ACC1T4Q1</accession>
<dbReference type="EMBL" id="JANHOG010000580">
    <property type="protein sequence ID" value="KAJ3553089.1"/>
    <property type="molecule type" value="Genomic_DNA"/>
</dbReference>
<sequence length="181" mass="20932">MFKPRLHIRPVLTRAYATRLPERPRFKVKDPLLNNPHAAYQELPGDLTFIHRPPPSAASPESYTTAPTSPLLRSSTSADVQQSLPPVLFPKSKPEPPRMSDENLAEMRRLRAENPSEWTAGKLAKKFDCTQTFVRLMAPLKKVNKRIALAQRDAEHAVFRERWGEKKKLIKDIRDKRKEFW</sequence>
<protein>
    <submittedName>
        <fullName evidence="1">Uncharacterized protein</fullName>
    </submittedName>
</protein>
<name>A0ACC1T4Q1_9APHY</name>
<comment type="caution">
    <text evidence="1">The sequence shown here is derived from an EMBL/GenBank/DDBJ whole genome shotgun (WGS) entry which is preliminary data.</text>
</comment>
<dbReference type="Proteomes" id="UP001148662">
    <property type="component" value="Unassembled WGS sequence"/>
</dbReference>
<evidence type="ECO:0000313" key="1">
    <source>
        <dbReference type="EMBL" id="KAJ3553089.1"/>
    </source>
</evidence>
<organism evidence="1 2">
    <name type="scientific">Phlebia brevispora</name>
    <dbReference type="NCBI Taxonomy" id="194682"/>
    <lineage>
        <taxon>Eukaryota</taxon>
        <taxon>Fungi</taxon>
        <taxon>Dikarya</taxon>
        <taxon>Basidiomycota</taxon>
        <taxon>Agaricomycotina</taxon>
        <taxon>Agaricomycetes</taxon>
        <taxon>Polyporales</taxon>
        <taxon>Meruliaceae</taxon>
        <taxon>Phlebia</taxon>
    </lineage>
</organism>
<reference evidence="1" key="1">
    <citation type="submission" date="2022-07" db="EMBL/GenBank/DDBJ databases">
        <title>Genome Sequence of Phlebia brevispora.</title>
        <authorList>
            <person name="Buettner E."/>
        </authorList>
    </citation>
    <scope>NUCLEOTIDE SEQUENCE</scope>
    <source>
        <strain evidence="1">MPL23</strain>
    </source>
</reference>